<dbReference type="CDD" id="cd18796">
    <property type="entry name" value="SF2_C_LHR"/>
    <property type="match status" value="1"/>
</dbReference>
<gene>
    <name evidence="12" type="ORF">SFCCH060_1916</name>
</gene>
<keyword evidence="7" id="KW-0234">DNA repair</keyword>
<reference evidence="12 13" key="1">
    <citation type="submission" date="2012-03" db="EMBL/GenBank/DDBJ databases">
        <authorList>
            <person name="Rasko D."/>
            <person name="Redman J."/>
            <person name="Daugherty S.C."/>
            <person name="Tallon L."/>
            <person name="Sadzewicz L."/>
            <person name="Jones K."/>
            <person name="Santana-Cruz I."/>
            <person name="Liu X."/>
        </authorList>
    </citation>
    <scope>NUCLEOTIDE SEQUENCE [LARGE SCALE GENOMIC DNA]</scope>
    <source>
        <strain evidence="12 13">CCH060</strain>
    </source>
</reference>
<dbReference type="PIRSF" id="PIRSF037307">
    <property type="entry name" value="Lhr-like_helic_prd"/>
    <property type="match status" value="1"/>
</dbReference>
<accession>A0A6N3R8V4</accession>
<evidence type="ECO:0000256" key="2">
    <source>
        <dbReference type="ARBA" id="ARBA00022763"/>
    </source>
</evidence>
<comment type="caution">
    <text evidence="12">The sequence shown here is derived from an EMBL/GenBank/DDBJ whole genome shotgun (WGS) entry which is preliminary data.</text>
</comment>
<keyword evidence="1" id="KW-0547">Nucleotide-binding</keyword>
<dbReference type="SMART" id="SM00487">
    <property type="entry name" value="DEXDc"/>
    <property type="match status" value="1"/>
</dbReference>
<evidence type="ECO:0000256" key="9">
    <source>
        <dbReference type="ARBA" id="ARBA00093467"/>
    </source>
</evidence>
<evidence type="ECO:0000256" key="4">
    <source>
        <dbReference type="ARBA" id="ARBA00022806"/>
    </source>
</evidence>
<dbReference type="EMBL" id="AKMW01000045">
    <property type="protein sequence ID" value="EIQ12125.1"/>
    <property type="molecule type" value="Genomic_DNA"/>
</dbReference>
<dbReference type="SMART" id="SM00490">
    <property type="entry name" value="HELICc"/>
    <property type="match status" value="1"/>
</dbReference>
<feature type="domain" description="Helicase ATP-binding" evidence="10">
    <location>
        <begin position="38"/>
        <end position="182"/>
    </location>
</feature>
<keyword evidence="3" id="KW-0378">Hydrolase</keyword>
<evidence type="ECO:0000256" key="6">
    <source>
        <dbReference type="ARBA" id="ARBA00023125"/>
    </source>
</evidence>
<dbReference type="Pfam" id="PF00271">
    <property type="entry name" value="Helicase_C"/>
    <property type="match status" value="1"/>
</dbReference>
<dbReference type="Proteomes" id="UP000005406">
    <property type="component" value="Unassembled WGS sequence"/>
</dbReference>
<evidence type="ECO:0000259" key="10">
    <source>
        <dbReference type="PROSITE" id="PS51192"/>
    </source>
</evidence>
<dbReference type="PROSITE" id="PS51192">
    <property type="entry name" value="HELICASE_ATP_BIND_1"/>
    <property type="match status" value="1"/>
</dbReference>
<dbReference type="SUPFAM" id="SSF52540">
    <property type="entry name" value="P-loop containing nucleoside triphosphate hydrolases"/>
    <property type="match status" value="1"/>
</dbReference>
<dbReference type="Pfam" id="PF08494">
    <property type="entry name" value="DEAD_assoc"/>
    <property type="match status" value="1"/>
</dbReference>
<evidence type="ECO:0000256" key="8">
    <source>
        <dbReference type="ARBA" id="ARBA00023235"/>
    </source>
</evidence>
<dbReference type="GO" id="GO:0003677">
    <property type="term" value="F:DNA binding"/>
    <property type="evidence" value="ECO:0007669"/>
    <property type="project" value="UniProtKB-KW"/>
</dbReference>
<dbReference type="InterPro" id="IPR013701">
    <property type="entry name" value="Lhr-like_DEAD/DEAH_assoc"/>
</dbReference>
<feature type="domain" description="Helicase C-terminal" evidence="11">
    <location>
        <begin position="231"/>
        <end position="409"/>
    </location>
</feature>
<dbReference type="Pfam" id="PF19306">
    <property type="entry name" value="WHD_Lhr"/>
    <property type="match status" value="1"/>
</dbReference>
<evidence type="ECO:0000313" key="13">
    <source>
        <dbReference type="Proteomes" id="UP000005406"/>
    </source>
</evidence>
<dbReference type="InterPro" id="IPR003593">
    <property type="entry name" value="AAA+_ATPase"/>
</dbReference>
<dbReference type="InterPro" id="IPR017170">
    <property type="entry name" value="Lhr-like"/>
</dbReference>
<dbReference type="GO" id="GO:0006281">
    <property type="term" value="P:DNA repair"/>
    <property type="evidence" value="ECO:0007669"/>
    <property type="project" value="UniProtKB-KW"/>
</dbReference>
<keyword evidence="6" id="KW-0238">DNA-binding</keyword>
<dbReference type="SMART" id="SM00382">
    <property type="entry name" value="AAA"/>
    <property type="match status" value="1"/>
</dbReference>
<dbReference type="AlphaFoldDB" id="A0A6N3R8V4"/>
<dbReference type="InterPro" id="IPR011545">
    <property type="entry name" value="DEAD/DEAH_box_helicase_dom"/>
</dbReference>
<name>A0A6N3R8V4_SHIFL</name>
<evidence type="ECO:0000256" key="7">
    <source>
        <dbReference type="ARBA" id="ARBA00023204"/>
    </source>
</evidence>
<keyword evidence="4 12" id="KW-0347">Helicase</keyword>
<dbReference type="InterPro" id="IPR027417">
    <property type="entry name" value="P-loop_NTPase"/>
</dbReference>
<dbReference type="InterPro" id="IPR052511">
    <property type="entry name" value="ATP-dep_Helicase"/>
</dbReference>
<evidence type="ECO:0000256" key="1">
    <source>
        <dbReference type="ARBA" id="ARBA00022741"/>
    </source>
</evidence>
<dbReference type="InterPro" id="IPR045628">
    <property type="entry name" value="Lhr_WH_dom"/>
</dbReference>
<sequence>MADNPDPSSLLPDVFSPATRDWFLRAFKQPTAVQSQTWHVAARSEHALVIAPTGSGKTLAAFLYALDRLFREGGEDTREAHKRKTSRILYISPIKALGTDVQRNLQLPLKGIADERRRRGETVIIDEVHAVAGSKRGAHLALSLERLDALLHTSAQRIGLSATVRSASDVAAFLGGDRPVTVVNPPAMLHPQIRIVVPVANMDDVSSVASSTGEDSHAGREGSIWPYIETGILDEVLRHRSTIVFTNSRGLAEKLTARLNELYAARLQRSPSIAVDAAHFESTSGATSNRVQSSDVFIARSHHGSVSKEQRAITEQALKSGELRCVVATSSLELGIDMGAVDLVIQVATPLSVASGLQRIGRAGHQVGGVSKGLFFPRTRRDLVDSAVIVECMFAGRLENLTPPHNPLDVLAQQTVAAAAMEALQVDEWYSRVRRAAPWKDLPRRVFDATLDMLSGRYPSGDFSAFRPKLVWNRETGILTVRPGAQLLAVTSGGTIPDRGMYSVLLPEGEEKAGSRRVGKLDEEMVYESRVNDIITLGATSWRIQQITRDQVIVTPAPGRSARLPFWRGEGNGRPAELGEMIGDFLHLLADGAFFSGTIPPWLAEENTNANIQGLIDEQRNATGIVPGSRHLVLERCRDEIGDWRIILHSPYGRRVHEPWALTRLWSPVMTALLRAFLTLMVNCPTPRFFCLNQKSCCKLSARR</sequence>
<dbReference type="Pfam" id="PF00270">
    <property type="entry name" value="DEAD"/>
    <property type="match status" value="1"/>
</dbReference>
<keyword evidence="2" id="KW-0227">DNA damage</keyword>
<keyword evidence="8" id="KW-0413">Isomerase</keyword>
<dbReference type="GO" id="GO:0016887">
    <property type="term" value="F:ATP hydrolysis activity"/>
    <property type="evidence" value="ECO:0007669"/>
    <property type="project" value="TreeGrafter"/>
</dbReference>
<dbReference type="PROSITE" id="PS51194">
    <property type="entry name" value="HELICASE_CTER"/>
    <property type="match status" value="1"/>
</dbReference>
<evidence type="ECO:0000256" key="5">
    <source>
        <dbReference type="ARBA" id="ARBA00022840"/>
    </source>
</evidence>
<evidence type="ECO:0000313" key="12">
    <source>
        <dbReference type="EMBL" id="EIQ12125.1"/>
    </source>
</evidence>
<protein>
    <submittedName>
        <fullName evidence="12">DEAD/DEAH box helicase family protein</fullName>
    </submittedName>
</protein>
<evidence type="ECO:0000256" key="3">
    <source>
        <dbReference type="ARBA" id="ARBA00022801"/>
    </source>
</evidence>
<dbReference type="InterPro" id="IPR014001">
    <property type="entry name" value="Helicase_ATP-bd"/>
</dbReference>
<dbReference type="Gene3D" id="3.40.50.300">
    <property type="entry name" value="P-loop containing nucleotide triphosphate hydrolases"/>
    <property type="match status" value="3"/>
</dbReference>
<dbReference type="GO" id="GO:0005524">
    <property type="term" value="F:ATP binding"/>
    <property type="evidence" value="ECO:0007669"/>
    <property type="project" value="UniProtKB-KW"/>
</dbReference>
<dbReference type="PANTHER" id="PTHR47962">
    <property type="entry name" value="ATP-DEPENDENT HELICASE LHR-RELATED-RELATED"/>
    <property type="match status" value="1"/>
</dbReference>
<dbReference type="GO" id="GO:0004386">
    <property type="term" value="F:helicase activity"/>
    <property type="evidence" value="ECO:0007669"/>
    <property type="project" value="UniProtKB-KW"/>
</dbReference>
<dbReference type="PANTHER" id="PTHR47962:SF5">
    <property type="entry name" value="ATP-DEPENDENT HELICASE LHR-RELATED"/>
    <property type="match status" value="1"/>
</dbReference>
<organism evidence="12 13">
    <name type="scientific">Shigella flexneri CCH060</name>
    <dbReference type="NCBI Taxonomy" id="754091"/>
    <lineage>
        <taxon>Bacteria</taxon>
        <taxon>Pseudomonadati</taxon>
        <taxon>Pseudomonadota</taxon>
        <taxon>Gammaproteobacteria</taxon>
        <taxon>Enterobacterales</taxon>
        <taxon>Enterobacteriaceae</taxon>
        <taxon>Shigella</taxon>
    </lineage>
</organism>
<comment type="similarity">
    <text evidence="9">Belongs to the Lhr helicase family. Lhr-Core subfamily.</text>
</comment>
<dbReference type="InterPro" id="IPR001650">
    <property type="entry name" value="Helicase_C-like"/>
</dbReference>
<keyword evidence="5" id="KW-0067">ATP-binding</keyword>
<evidence type="ECO:0000259" key="11">
    <source>
        <dbReference type="PROSITE" id="PS51194"/>
    </source>
</evidence>
<proteinExistence type="inferred from homology"/>